<dbReference type="Gene3D" id="3.30.420.10">
    <property type="entry name" value="Ribonuclease H-like superfamily/Ribonuclease H"/>
    <property type="match status" value="1"/>
</dbReference>
<evidence type="ECO:0000313" key="2">
    <source>
        <dbReference type="Proteomes" id="UP000004986"/>
    </source>
</evidence>
<comment type="caution">
    <text evidence="1">The sequence shown here is derived from an EMBL/GenBank/DDBJ whole genome shotgun (WGS) entry which is preliminary data.</text>
</comment>
<accession>F3GQE7</accession>
<organism evidence="1 2">
    <name type="scientific">Pseudomonas syringae pv. pisi str. 1704B</name>
    <dbReference type="NCBI Taxonomy" id="629263"/>
    <lineage>
        <taxon>Bacteria</taxon>
        <taxon>Pseudomonadati</taxon>
        <taxon>Pseudomonadota</taxon>
        <taxon>Gammaproteobacteria</taxon>
        <taxon>Pseudomonadales</taxon>
        <taxon>Pseudomonadaceae</taxon>
        <taxon>Pseudomonas</taxon>
        <taxon>Pseudomonas syringae</taxon>
    </lineage>
</organism>
<keyword evidence="1" id="KW-0378">Hydrolase</keyword>
<dbReference type="SUPFAM" id="SSF53098">
    <property type="entry name" value="Ribonuclease H-like"/>
    <property type="match status" value="1"/>
</dbReference>
<keyword evidence="1" id="KW-0540">Nuclease</keyword>
<proteinExistence type="predicted"/>
<dbReference type="InterPro" id="IPR036397">
    <property type="entry name" value="RNaseH_sf"/>
</dbReference>
<name>F3GQE7_PSESJ</name>
<dbReference type="GO" id="GO:0008310">
    <property type="term" value="F:single-stranded DNA 3'-5' DNA exonuclease activity"/>
    <property type="evidence" value="ECO:0007669"/>
    <property type="project" value="UniProtKB-EC"/>
</dbReference>
<gene>
    <name evidence="1" type="primary">sbcB</name>
    <name evidence="1" type="ORF">PSYPI_45828</name>
</gene>
<protein>
    <submittedName>
        <fullName evidence="1">Exonuclease I</fullName>
        <ecNumber evidence="1">3.1.11.1</ecNumber>
    </submittedName>
</protein>
<feature type="non-terminal residue" evidence="1">
    <location>
        <position position="1"/>
    </location>
</feature>
<evidence type="ECO:0000313" key="1">
    <source>
        <dbReference type="EMBL" id="EGH49300.1"/>
    </source>
</evidence>
<sequence>TSDAEGGNSRWDLIDVVRAAYALRPDGIVWPEQDGRVTLKLERLTAAHGIF</sequence>
<dbReference type="Proteomes" id="UP000004986">
    <property type="component" value="Unassembled WGS sequence"/>
</dbReference>
<feature type="non-terminal residue" evidence="1">
    <location>
        <position position="51"/>
    </location>
</feature>
<dbReference type="AlphaFoldDB" id="F3GQE7"/>
<dbReference type="InterPro" id="IPR012337">
    <property type="entry name" value="RNaseH-like_sf"/>
</dbReference>
<dbReference type="EC" id="3.1.11.1" evidence="1"/>
<dbReference type="GO" id="GO:0003676">
    <property type="term" value="F:nucleic acid binding"/>
    <property type="evidence" value="ECO:0007669"/>
    <property type="project" value="InterPro"/>
</dbReference>
<dbReference type="EMBL" id="AEAI01004095">
    <property type="protein sequence ID" value="EGH49300.1"/>
    <property type="molecule type" value="Genomic_DNA"/>
</dbReference>
<reference evidence="1 2" key="1">
    <citation type="journal article" date="2011" name="PLoS Pathog.">
        <title>Dynamic evolution of pathogenicity revealed by sequencing and comparative genomics of 19 Pseudomonas syringae isolates.</title>
        <authorList>
            <person name="Baltrus D.A."/>
            <person name="Nishimura M.T."/>
            <person name="Romanchuk A."/>
            <person name="Chang J.H."/>
            <person name="Mukhtar M.S."/>
            <person name="Cherkis K."/>
            <person name="Roach J."/>
            <person name="Grant S.R."/>
            <person name="Jones C.D."/>
            <person name="Dangl J.L."/>
        </authorList>
    </citation>
    <scope>NUCLEOTIDE SEQUENCE [LARGE SCALE GENOMIC DNA]</scope>
    <source>
        <strain evidence="1 2">1704B</strain>
    </source>
</reference>
<keyword evidence="2" id="KW-1185">Reference proteome</keyword>
<keyword evidence="1" id="KW-0269">Exonuclease</keyword>